<evidence type="ECO:0000256" key="2">
    <source>
        <dbReference type="ARBA" id="ARBA00022598"/>
    </source>
</evidence>
<reference evidence="12" key="3">
    <citation type="submission" date="2015-08" db="EMBL/GenBank/DDBJ databases">
        <title>Draft Genome Sequence of a Heterotrophic Facultative Anaerobic Bacterium Ardenticatena maritima Strain 110S.</title>
        <authorList>
            <person name="Kawaichi S."/>
            <person name="Yoshida T."/>
            <person name="Sako Y."/>
            <person name="Nakamura R."/>
        </authorList>
    </citation>
    <scope>NUCLEOTIDE SEQUENCE [LARGE SCALE GENOMIC DNA]</scope>
    <source>
        <strain evidence="12">110S</strain>
    </source>
</reference>
<comment type="similarity">
    <text evidence="1 8">Belongs to the amidase family. GatA subfamily.</text>
</comment>
<feature type="active site" description="Charge relay system" evidence="8">
    <location>
        <position position="153"/>
    </location>
</feature>
<dbReference type="InterPro" id="IPR020556">
    <property type="entry name" value="Amidase_CS"/>
</dbReference>
<evidence type="ECO:0000256" key="6">
    <source>
        <dbReference type="ARBA" id="ARBA00025295"/>
    </source>
</evidence>
<dbReference type="GO" id="GO:0016740">
    <property type="term" value="F:transferase activity"/>
    <property type="evidence" value="ECO:0007669"/>
    <property type="project" value="UniProtKB-KW"/>
</dbReference>
<keyword evidence="12" id="KW-1185">Reference proteome</keyword>
<reference evidence="10 12" key="1">
    <citation type="journal article" date="2015" name="Genome Announc.">
        <title>Draft Genome Sequence of a Heterotrophic Facultative Anaerobic Thermophilic Bacterium, Ardenticatena maritima Strain 110ST.</title>
        <authorList>
            <person name="Kawaichi S."/>
            <person name="Yoshida T."/>
            <person name="Sako Y."/>
            <person name="Nakamura R."/>
        </authorList>
    </citation>
    <scope>NUCLEOTIDE SEQUENCE [LARGE SCALE GENOMIC DNA]</scope>
    <source>
        <strain evidence="10 12">110S</strain>
    </source>
</reference>
<reference evidence="11 13" key="2">
    <citation type="submission" date="2015-07" db="EMBL/GenBank/DDBJ databases">
        <title>Whole genome sequence of Ardenticatena maritima DSM 23922.</title>
        <authorList>
            <person name="Hemp J."/>
            <person name="Ward L.M."/>
            <person name="Pace L.A."/>
            <person name="Fischer W.W."/>
        </authorList>
    </citation>
    <scope>NUCLEOTIDE SEQUENCE [LARGE SCALE GENOMIC DNA]</scope>
    <source>
        <strain evidence="11 13">110S</strain>
    </source>
</reference>
<dbReference type="EMBL" id="LGKN01000006">
    <property type="protein sequence ID" value="KPL87117.1"/>
    <property type="molecule type" value="Genomic_DNA"/>
</dbReference>
<sequence>MDIERLTLVEIKRLLDEGETTAQELTDAYLARIETLEPHIRAFLTVTPDVAREQARQADERRAQGENAPLLGVPLAIKDVISTAGIRTTCGSRMLETYVPPFDATVVQRLREAGAVFLGKTNTDEFAMGSSTENSAFGATRNPWDTSRVPGGSSGGSAAAVAAAEAPAALGTDTGGSVRQPAALCGVVGLKPTYGRVSRYGLIAYASSLDQIGPLTRTVADTALLLSVIAGHDPLDSTSGQHPVPDYLAALSKADVKGKRLGVVREWLDNAGLHPGVRDAVQTALATYESLGATLVDITLPHSEYGLPVYYLIAPAEASSNLARYDGVLYGHRAAHTEDIWDLFAKSRGEGFGPEVKRRIMLGTYALSAGYYDQYYKKAQKVRTLIRRDFEEAFQQVDVVVGPTSPVPAFKLGERTDDPIQMYLADIFTLTVNLAGLPGISIPCGFADGLPVGLQLIGRAWDETTLLQMAHVYEQATDWHTSVPSLTNA</sequence>
<dbReference type="GO" id="GO:0006412">
    <property type="term" value="P:translation"/>
    <property type="evidence" value="ECO:0007669"/>
    <property type="project" value="UniProtKB-UniRule"/>
</dbReference>
<dbReference type="STRING" id="872965.SE16_11225"/>
<dbReference type="EMBL" id="BBZA01000161">
    <property type="protein sequence ID" value="GAP63522.1"/>
    <property type="molecule type" value="Genomic_DNA"/>
</dbReference>
<dbReference type="InParanoid" id="A0A0M8K9J8"/>
<dbReference type="InterPro" id="IPR023631">
    <property type="entry name" value="Amidase_dom"/>
</dbReference>
<dbReference type="Pfam" id="PF01425">
    <property type="entry name" value="Amidase"/>
    <property type="match status" value="1"/>
</dbReference>
<keyword evidence="2 8" id="KW-0436">Ligase</keyword>
<dbReference type="PIRSF" id="PIRSF001221">
    <property type="entry name" value="Amidase_fungi"/>
    <property type="match status" value="1"/>
</dbReference>
<dbReference type="Gene3D" id="3.90.1300.10">
    <property type="entry name" value="Amidase signature (AS) domain"/>
    <property type="match status" value="1"/>
</dbReference>
<dbReference type="Proteomes" id="UP000037784">
    <property type="component" value="Unassembled WGS sequence"/>
</dbReference>
<dbReference type="InterPro" id="IPR000120">
    <property type="entry name" value="Amidase"/>
</dbReference>
<evidence type="ECO:0000256" key="8">
    <source>
        <dbReference type="HAMAP-Rule" id="MF_00120"/>
    </source>
</evidence>
<evidence type="ECO:0000256" key="3">
    <source>
        <dbReference type="ARBA" id="ARBA00022741"/>
    </source>
</evidence>
<evidence type="ECO:0000313" key="11">
    <source>
        <dbReference type="EMBL" id="KPL87117.1"/>
    </source>
</evidence>
<keyword evidence="5 8" id="KW-0648">Protein biosynthesis</keyword>
<dbReference type="InterPro" id="IPR036928">
    <property type="entry name" value="AS_sf"/>
</dbReference>
<dbReference type="EC" id="6.3.5.7" evidence="8"/>
<comment type="function">
    <text evidence="6 8">Allows the formation of correctly charged Gln-tRNA(Gln) through the transamidation of misacylated Glu-tRNA(Gln) in organisms which lack glutaminyl-tRNA synthetase. The reaction takes place in the presence of glutamine and ATP through an activated gamma-phospho-Glu-tRNA(Gln).</text>
</comment>
<dbReference type="HAMAP" id="MF_00120">
    <property type="entry name" value="GatA"/>
    <property type="match status" value="1"/>
</dbReference>
<dbReference type="InterPro" id="IPR004412">
    <property type="entry name" value="GatA"/>
</dbReference>
<organism evidence="10 12">
    <name type="scientific">Ardenticatena maritima</name>
    <dbReference type="NCBI Taxonomy" id="872965"/>
    <lineage>
        <taxon>Bacteria</taxon>
        <taxon>Bacillati</taxon>
        <taxon>Chloroflexota</taxon>
        <taxon>Ardenticatenia</taxon>
        <taxon>Ardenticatenales</taxon>
        <taxon>Ardenticatenaceae</taxon>
        <taxon>Ardenticatena</taxon>
    </lineage>
</organism>
<evidence type="ECO:0000313" key="10">
    <source>
        <dbReference type="EMBL" id="GAP63522.1"/>
    </source>
</evidence>
<dbReference type="GO" id="GO:0005524">
    <property type="term" value="F:ATP binding"/>
    <property type="evidence" value="ECO:0007669"/>
    <property type="project" value="UniProtKB-KW"/>
</dbReference>
<protein>
    <recommendedName>
        <fullName evidence="8">Glutamyl-tRNA(Gln) amidotransferase subunit A</fullName>
        <shortName evidence="8">Glu-ADT subunit A</shortName>
        <ecNumber evidence="8">6.3.5.7</ecNumber>
    </recommendedName>
</protein>
<name>A0A0M8K9J8_9CHLR</name>
<dbReference type="AlphaFoldDB" id="A0A0M8K9J8"/>
<evidence type="ECO:0000256" key="5">
    <source>
        <dbReference type="ARBA" id="ARBA00022917"/>
    </source>
</evidence>
<feature type="active site" description="Acyl-ester intermediate" evidence="8">
    <location>
        <position position="177"/>
    </location>
</feature>
<feature type="active site" description="Charge relay system" evidence="8">
    <location>
        <position position="78"/>
    </location>
</feature>
<keyword evidence="3 8" id="KW-0547">Nucleotide-binding</keyword>
<dbReference type="GO" id="GO:0030956">
    <property type="term" value="C:glutamyl-tRNA(Gln) amidotransferase complex"/>
    <property type="evidence" value="ECO:0007669"/>
    <property type="project" value="InterPro"/>
</dbReference>
<evidence type="ECO:0000256" key="7">
    <source>
        <dbReference type="ARBA" id="ARBA00047407"/>
    </source>
</evidence>
<dbReference type="PATRIC" id="fig|872965.6.peg.2709"/>
<dbReference type="Proteomes" id="UP000050502">
    <property type="component" value="Unassembled WGS sequence"/>
</dbReference>
<dbReference type="GO" id="GO:0050567">
    <property type="term" value="F:glutaminyl-tRNA synthase (glutamine-hydrolyzing) activity"/>
    <property type="evidence" value="ECO:0007669"/>
    <property type="project" value="UniProtKB-UniRule"/>
</dbReference>
<evidence type="ECO:0000313" key="12">
    <source>
        <dbReference type="Proteomes" id="UP000037784"/>
    </source>
</evidence>
<keyword evidence="10" id="KW-0808">Transferase</keyword>
<dbReference type="PANTHER" id="PTHR11895">
    <property type="entry name" value="TRANSAMIDASE"/>
    <property type="match status" value="1"/>
</dbReference>
<comment type="caution">
    <text evidence="10">The sequence shown here is derived from an EMBL/GenBank/DDBJ whole genome shotgun (WGS) entry which is preliminary data.</text>
</comment>
<evidence type="ECO:0000256" key="1">
    <source>
        <dbReference type="ARBA" id="ARBA00008069"/>
    </source>
</evidence>
<keyword evidence="4 8" id="KW-0067">ATP-binding</keyword>
<evidence type="ECO:0000313" key="13">
    <source>
        <dbReference type="Proteomes" id="UP000050502"/>
    </source>
</evidence>
<evidence type="ECO:0000259" key="9">
    <source>
        <dbReference type="Pfam" id="PF01425"/>
    </source>
</evidence>
<dbReference type="NCBIfam" id="TIGR00132">
    <property type="entry name" value="gatA"/>
    <property type="match status" value="1"/>
</dbReference>
<dbReference type="SUPFAM" id="SSF75304">
    <property type="entry name" value="Amidase signature (AS) enzymes"/>
    <property type="match status" value="1"/>
</dbReference>
<accession>A0A0M8K9J8</accession>
<evidence type="ECO:0000256" key="4">
    <source>
        <dbReference type="ARBA" id="ARBA00022840"/>
    </source>
</evidence>
<dbReference type="FunCoup" id="A0A0M8K9J8">
    <property type="interactions" value="463"/>
</dbReference>
<comment type="subunit">
    <text evidence="8">Heterotrimer of A, B and C subunits.</text>
</comment>
<proteinExistence type="inferred from homology"/>
<dbReference type="PANTHER" id="PTHR11895:SF151">
    <property type="entry name" value="GLUTAMYL-TRNA(GLN) AMIDOTRANSFERASE SUBUNIT A"/>
    <property type="match status" value="1"/>
</dbReference>
<comment type="catalytic activity">
    <reaction evidence="7 8">
        <text>L-glutamyl-tRNA(Gln) + L-glutamine + ATP + H2O = L-glutaminyl-tRNA(Gln) + L-glutamate + ADP + phosphate + H(+)</text>
        <dbReference type="Rhea" id="RHEA:17521"/>
        <dbReference type="Rhea" id="RHEA-COMP:9681"/>
        <dbReference type="Rhea" id="RHEA-COMP:9684"/>
        <dbReference type="ChEBI" id="CHEBI:15377"/>
        <dbReference type="ChEBI" id="CHEBI:15378"/>
        <dbReference type="ChEBI" id="CHEBI:29985"/>
        <dbReference type="ChEBI" id="CHEBI:30616"/>
        <dbReference type="ChEBI" id="CHEBI:43474"/>
        <dbReference type="ChEBI" id="CHEBI:58359"/>
        <dbReference type="ChEBI" id="CHEBI:78520"/>
        <dbReference type="ChEBI" id="CHEBI:78521"/>
        <dbReference type="ChEBI" id="CHEBI:456216"/>
        <dbReference type="EC" id="6.3.5.7"/>
    </reaction>
</comment>
<dbReference type="PROSITE" id="PS00571">
    <property type="entry name" value="AMIDASES"/>
    <property type="match status" value="1"/>
</dbReference>
<dbReference type="OrthoDB" id="9811471at2"/>
<gene>
    <name evidence="8 10" type="primary">gatA</name>
    <name evidence="10" type="ORF">ARMA_1945</name>
    <name evidence="11" type="ORF">SE16_11225</name>
</gene>
<feature type="domain" description="Amidase" evidence="9">
    <location>
        <begin position="24"/>
        <end position="467"/>
    </location>
</feature>
<dbReference type="RefSeq" id="WP_054493343.1">
    <property type="nucleotide sequence ID" value="NZ_BBZA01000161.1"/>
</dbReference>